<dbReference type="Proteomes" id="UP000184111">
    <property type="component" value="Unassembled WGS sequence"/>
</dbReference>
<dbReference type="InterPro" id="IPR012338">
    <property type="entry name" value="Beta-lactam/transpept-like"/>
</dbReference>
<dbReference type="Gene3D" id="3.40.710.10">
    <property type="entry name" value="DD-peptidase/beta-lactamase superfamily"/>
    <property type="match status" value="1"/>
</dbReference>
<keyword evidence="3" id="KW-1185">Reference proteome</keyword>
<dbReference type="GO" id="GO:0030655">
    <property type="term" value="P:beta-lactam antibiotic catabolic process"/>
    <property type="evidence" value="ECO:0007669"/>
    <property type="project" value="InterPro"/>
</dbReference>
<dbReference type="GO" id="GO:0008800">
    <property type="term" value="F:beta-lactamase activity"/>
    <property type="evidence" value="ECO:0007669"/>
    <property type="project" value="InterPro"/>
</dbReference>
<dbReference type="GO" id="GO:0046677">
    <property type="term" value="P:response to antibiotic"/>
    <property type="evidence" value="ECO:0007669"/>
    <property type="project" value="InterPro"/>
</dbReference>
<feature type="domain" description="Beta-lactamase class A catalytic" evidence="1">
    <location>
        <begin position="53"/>
        <end position="195"/>
    </location>
</feature>
<gene>
    <name evidence="2" type="ORF">SAMN05216499_105130</name>
</gene>
<dbReference type="STRING" id="310782.SAMN05216499_105130"/>
<organism evidence="2 3">
    <name type="scientific">Actinacidiphila paucisporea</name>
    <dbReference type="NCBI Taxonomy" id="310782"/>
    <lineage>
        <taxon>Bacteria</taxon>
        <taxon>Bacillati</taxon>
        <taxon>Actinomycetota</taxon>
        <taxon>Actinomycetes</taxon>
        <taxon>Kitasatosporales</taxon>
        <taxon>Streptomycetaceae</taxon>
        <taxon>Actinacidiphila</taxon>
    </lineage>
</organism>
<dbReference type="PANTHER" id="PTHR35333:SF3">
    <property type="entry name" value="BETA-LACTAMASE-TYPE TRANSPEPTIDASE FOLD CONTAINING PROTEIN"/>
    <property type="match status" value="1"/>
</dbReference>
<protein>
    <submittedName>
        <fullName evidence="2">Beta-lactamase enzyme family protein</fullName>
    </submittedName>
</protein>
<proteinExistence type="predicted"/>
<reference evidence="2 3" key="1">
    <citation type="submission" date="2016-11" db="EMBL/GenBank/DDBJ databases">
        <authorList>
            <person name="Jaros S."/>
            <person name="Januszkiewicz K."/>
            <person name="Wedrychowicz H."/>
        </authorList>
    </citation>
    <scope>NUCLEOTIDE SEQUENCE [LARGE SCALE GENOMIC DNA]</scope>
    <source>
        <strain evidence="2 3">CGMCC 4.2025</strain>
    </source>
</reference>
<sequence length="223" mass="23311">MLPLDGANRKVTVFGDDHAYDTASIVKVDILAAVLLQAQGAGRTATAQERAYAQPMIQHSDNAAANTLWRQIGRAPGLDSANKRLGLTGTKGGPGNKWGLTRTTASDQIRLLAAVFGSGGTPATASGVLAKESRAYVQTLMSSVERGQSWGISAAGGSSWAVKNGWLQRDATGLWDINSIGLFTVNGHRCLMAVLSDRSTSMSEGVKLVESVARATARSALAN</sequence>
<dbReference type="InterPro" id="IPR000871">
    <property type="entry name" value="Beta-lactam_class-A"/>
</dbReference>
<accession>A0A1M7C3X4</accession>
<dbReference type="SUPFAM" id="SSF56601">
    <property type="entry name" value="beta-lactamase/transpeptidase-like"/>
    <property type="match status" value="1"/>
</dbReference>
<name>A0A1M7C3X4_9ACTN</name>
<dbReference type="AlphaFoldDB" id="A0A1M7C3X4"/>
<evidence type="ECO:0000313" key="3">
    <source>
        <dbReference type="Proteomes" id="UP000184111"/>
    </source>
</evidence>
<dbReference type="InterPro" id="IPR045155">
    <property type="entry name" value="Beta-lactam_cat"/>
</dbReference>
<evidence type="ECO:0000313" key="2">
    <source>
        <dbReference type="EMBL" id="SHL61873.1"/>
    </source>
</evidence>
<dbReference type="PANTHER" id="PTHR35333">
    <property type="entry name" value="BETA-LACTAMASE"/>
    <property type="match status" value="1"/>
</dbReference>
<evidence type="ECO:0000259" key="1">
    <source>
        <dbReference type="Pfam" id="PF13354"/>
    </source>
</evidence>
<dbReference type="EMBL" id="FRBI01000005">
    <property type="protein sequence ID" value="SHL61873.1"/>
    <property type="molecule type" value="Genomic_DNA"/>
</dbReference>
<dbReference type="Pfam" id="PF13354">
    <property type="entry name" value="Beta-lactamase2"/>
    <property type="match status" value="1"/>
</dbReference>